<dbReference type="EMBL" id="BMIF01000002">
    <property type="protein sequence ID" value="GGA59636.1"/>
    <property type="molecule type" value="Genomic_DNA"/>
</dbReference>
<dbReference type="GO" id="GO:1901605">
    <property type="term" value="P:alpha-amino acid metabolic process"/>
    <property type="evidence" value="ECO:0007669"/>
    <property type="project" value="TreeGrafter"/>
</dbReference>
<dbReference type="GO" id="GO:0030170">
    <property type="term" value="F:pyridoxal phosphate binding"/>
    <property type="evidence" value="ECO:0007669"/>
    <property type="project" value="InterPro"/>
</dbReference>
<dbReference type="Proteomes" id="UP000636264">
    <property type="component" value="Unassembled WGS sequence"/>
</dbReference>
<reference evidence="6" key="2">
    <citation type="submission" date="2020-09" db="EMBL/GenBank/DDBJ databases">
        <authorList>
            <person name="Sun Q."/>
            <person name="Zhou Y."/>
        </authorList>
    </citation>
    <scope>NUCLEOTIDE SEQUENCE</scope>
    <source>
        <strain evidence="6">CGMCC 1.15320</strain>
    </source>
</reference>
<dbReference type="InterPro" id="IPR015421">
    <property type="entry name" value="PyrdxlP-dep_Trfase_major"/>
</dbReference>
<accession>A0A916W1V8</accession>
<dbReference type="AlphaFoldDB" id="A0A916W1V8"/>
<evidence type="ECO:0000313" key="7">
    <source>
        <dbReference type="Proteomes" id="UP000636264"/>
    </source>
</evidence>
<evidence type="ECO:0000256" key="1">
    <source>
        <dbReference type="ARBA" id="ARBA00001933"/>
    </source>
</evidence>
<keyword evidence="7" id="KW-1185">Reference proteome</keyword>
<protein>
    <submittedName>
        <fullName evidence="6">Aminotransferase</fullName>
    </submittedName>
</protein>
<dbReference type="PANTHER" id="PTHR42790:SF19">
    <property type="entry name" value="KYNURENINE_ALPHA-AMINOADIPATE AMINOTRANSFERASE, MITOCHONDRIAL"/>
    <property type="match status" value="1"/>
</dbReference>
<reference evidence="6" key="1">
    <citation type="journal article" date="2014" name="Int. J. Syst. Evol. Microbiol.">
        <title>Complete genome sequence of Corynebacterium casei LMG S-19264T (=DSM 44701T), isolated from a smear-ripened cheese.</title>
        <authorList>
            <consortium name="US DOE Joint Genome Institute (JGI-PGF)"/>
            <person name="Walter F."/>
            <person name="Albersmeier A."/>
            <person name="Kalinowski J."/>
            <person name="Ruckert C."/>
        </authorList>
    </citation>
    <scope>NUCLEOTIDE SEQUENCE</scope>
    <source>
        <strain evidence="6">CGMCC 1.15320</strain>
    </source>
</reference>
<sequence>MSVEALRAKAANTGPALFFPDPEVPAIYNFDQGLAAPETYPVEDLTRLAKKVLDSAGPSVLDYFDPGVGYEELIFGYRGLRSRIAERTRKMQGHDFGHNGVILTSGSVQGLALAMAGYIDPGDVVIAEASSFPYALRFATMQGGEIRTITIDENGMVVEDLEALIEQVKSEGKRVKLVYTIPTFQTPTGTEMSIPRRKMLVEAAKKHDFLIVEDAVYSDLRFAGEPLPSLLSLDDDGRVIQCGSFSKMVAPALRMGWFVGDPKAIEPLAIMRQDLGVAQWIARLMASYMDEGLLEPHLERVCKVYGRKANIAAQTLREHCGDFVRFHMPQGSFYIWVEIDDRVDWDTAAARAAKEGIFFRPGERFAGVPDDRKFLRISYGHVSEKVIAEGLARLGAILRECVRVPA</sequence>
<keyword evidence="2 6" id="KW-0032">Aminotransferase</keyword>
<evidence type="ECO:0000256" key="4">
    <source>
        <dbReference type="ARBA" id="ARBA00022898"/>
    </source>
</evidence>
<gene>
    <name evidence="6" type="ORF">GCM10011385_11760</name>
</gene>
<dbReference type="InterPro" id="IPR050859">
    <property type="entry name" value="Class-I_PLP-dep_aminotransf"/>
</dbReference>
<evidence type="ECO:0000313" key="6">
    <source>
        <dbReference type="EMBL" id="GGA59636.1"/>
    </source>
</evidence>
<comment type="cofactor">
    <cofactor evidence="1">
        <name>pyridoxal 5'-phosphate</name>
        <dbReference type="ChEBI" id="CHEBI:597326"/>
    </cofactor>
</comment>
<dbReference type="InterPro" id="IPR015422">
    <property type="entry name" value="PyrdxlP-dep_Trfase_small"/>
</dbReference>
<evidence type="ECO:0000256" key="3">
    <source>
        <dbReference type="ARBA" id="ARBA00022679"/>
    </source>
</evidence>
<dbReference type="InterPro" id="IPR004839">
    <property type="entry name" value="Aminotransferase_I/II_large"/>
</dbReference>
<dbReference type="RefSeq" id="WP_188720007.1">
    <property type="nucleotide sequence ID" value="NZ_BMIF01000002.1"/>
</dbReference>
<keyword evidence="3" id="KW-0808">Transferase</keyword>
<feature type="domain" description="Aminotransferase class I/classII large" evidence="5">
    <location>
        <begin position="76"/>
        <end position="394"/>
    </location>
</feature>
<dbReference type="Pfam" id="PF00155">
    <property type="entry name" value="Aminotran_1_2"/>
    <property type="match status" value="1"/>
</dbReference>
<dbReference type="PANTHER" id="PTHR42790">
    <property type="entry name" value="AMINOTRANSFERASE"/>
    <property type="match status" value="1"/>
</dbReference>
<dbReference type="SUPFAM" id="SSF53383">
    <property type="entry name" value="PLP-dependent transferases"/>
    <property type="match status" value="1"/>
</dbReference>
<comment type="caution">
    <text evidence="6">The sequence shown here is derived from an EMBL/GenBank/DDBJ whole genome shotgun (WGS) entry which is preliminary data.</text>
</comment>
<keyword evidence="4" id="KW-0663">Pyridoxal phosphate</keyword>
<evidence type="ECO:0000259" key="5">
    <source>
        <dbReference type="Pfam" id="PF00155"/>
    </source>
</evidence>
<organism evidence="6 7">
    <name type="scientific">Nitratireductor aestuarii</name>
    <dbReference type="NCBI Taxonomy" id="1735103"/>
    <lineage>
        <taxon>Bacteria</taxon>
        <taxon>Pseudomonadati</taxon>
        <taxon>Pseudomonadota</taxon>
        <taxon>Alphaproteobacteria</taxon>
        <taxon>Hyphomicrobiales</taxon>
        <taxon>Phyllobacteriaceae</taxon>
        <taxon>Nitratireductor</taxon>
    </lineage>
</organism>
<dbReference type="Gene3D" id="3.40.640.10">
    <property type="entry name" value="Type I PLP-dependent aspartate aminotransferase-like (Major domain)"/>
    <property type="match status" value="1"/>
</dbReference>
<name>A0A916W1V8_9HYPH</name>
<dbReference type="InterPro" id="IPR015424">
    <property type="entry name" value="PyrdxlP-dep_Trfase"/>
</dbReference>
<dbReference type="GO" id="GO:0008483">
    <property type="term" value="F:transaminase activity"/>
    <property type="evidence" value="ECO:0007669"/>
    <property type="project" value="UniProtKB-KW"/>
</dbReference>
<proteinExistence type="predicted"/>
<dbReference type="Gene3D" id="3.90.1150.10">
    <property type="entry name" value="Aspartate Aminotransferase, domain 1"/>
    <property type="match status" value="1"/>
</dbReference>
<evidence type="ECO:0000256" key="2">
    <source>
        <dbReference type="ARBA" id="ARBA00022576"/>
    </source>
</evidence>
<dbReference type="CDD" id="cd00609">
    <property type="entry name" value="AAT_like"/>
    <property type="match status" value="1"/>
</dbReference>